<keyword evidence="4 6" id="KW-1133">Transmembrane helix</keyword>
<keyword evidence="8" id="KW-1185">Reference proteome</keyword>
<keyword evidence="2" id="KW-1003">Cell membrane</keyword>
<comment type="caution">
    <text evidence="7">The sequence shown here is derived from an EMBL/GenBank/DDBJ whole genome shotgun (WGS) entry which is preliminary data.</text>
</comment>
<proteinExistence type="predicted"/>
<reference evidence="7 8" key="2">
    <citation type="submission" date="2020-08" db="EMBL/GenBank/DDBJ databases">
        <title>Stappia taiwanensis sp. nov., isolated from a coastal thermal spring.</title>
        <authorList>
            <person name="Kampfer P."/>
        </authorList>
    </citation>
    <scope>NUCLEOTIDE SEQUENCE [LARGE SCALE GENOMIC DNA]</scope>
    <source>
        <strain evidence="7 8">DSM 23284</strain>
    </source>
</reference>
<accession>A0A838XR43</accession>
<dbReference type="AlphaFoldDB" id="A0A838XR43"/>
<evidence type="ECO:0000313" key="8">
    <source>
        <dbReference type="Proteomes" id="UP000559404"/>
    </source>
</evidence>
<evidence type="ECO:0000256" key="6">
    <source>
        <dbReference type="SAM" id="Phobius"/>
    </source>
</evidence>
<evidence type="ECO:0000256" key="3">
    <source>
        <dbReference type="ARBA" id="ARBA00022692"/>
    </source>
</evidence>
<dbReference type="GO" id="GO:0015171">
    <property type="term" value="F:amino acid transmembrane transporter activity"/>
    <property type="evidence" value="ECO:0007669"/>
    <property type="project" value="TreeGrafter"/>
</dbReference>
<organism evidence="7 8">
    <name type="scientific">Stappia taiwanensis</name>
    <dbReference type="NCBI Taxonomy" id="992267"/>
    <lineage>
        <taxon>Bacteria</taxon>
        <taxon>Pseudomonadati</taxon>
        <taxon>Pseudomonadota</taxon>
        <taxon>Alphaproteobacteria</taxon>
        <taxon>Hyphomicrobiales</taxon>
        <taxon>Stappiaceae</taxon>
        <taxon>Stappia</taxon>
    </lineage>
</organism>
<feature type="transmembrane region" description="Helical" evidence="6">
    <location>
        <begin position="12"/>
        <end position="35"/>
    </location>
</feature>
<evidence type="ECO:0000256" key="1">
    <source>
        <dbReference type="ARBA" id="ARBA00004651"/>
    </source>
</evidence>
<feature type="transmembrane region" description="Helical" evidence="6">
    <location>
        <begin position="80"/>
        <end position="99"/>
    </location>
</feature>
<dbReference type="PANTHER" id="PTHR30086:SF20">
    <property type="entry name" value="ARGININE EXPORTER PROTEIN ARGO-RELATED"/>
    <property type="match status" value="1"/>
</dbReference>
<dbReference type="InterPro" id="IPR001123">
    <property type="entry name" value="LeuE-type"/>
</dbReference>
<dbReference type="GO" id="GO:0005886">
    <property type="term" value="C:plasma membrane"/>
    <property type="evidence" value="ECO:0007669"/>
    <property type="project" value="UniProtKB-SubCell"/>
</dbReference>
<sequence>MRKRVSLFDPFFFLIGGAIGVATSAPVGPVNIAAIQRALRYGFLPGVLAGLGAVLADGLYASFAAFGITSVSDFVARHSALIQTAGGLLVILFGVQVLVARPHMEAENGGASGLLSGLAAGFAITVTNPGVVLGFLAIFGSLGKWAPAPGDYAAAAAMVVGVVVGALLWWVFLAATVSSLRARLTDEWLAWINRTSGGLLILFGLGLFIHLFLETA</sequence>
<evidence type="ECO:0000313" key="7">
    <source>
        <dbReference type="EMBL" id="MBA4612247.1"/>
    </source>
</evidence>
<reference evidence="7 8" key="1">
    <citation type="submission" date="2020-07" db="EMBL/GenBank/DDBJ databases">
        <authorList>
            <person name="Li M."/>
        </authorList>
    </citation>
    <scope>NUCLEOTIDE SEQUENCE [LARGE SCALE GENOMIC DNA]</scope>
    <source>
        <strain evidence="7 8">DSM 23284</strain>
    </source>
</reference>
<evidence type="ECO:0000256" key="2">
    <source>
        <dbReference type="ARBA" id="ARBA00022475"/>
    </source>
</evidence>
<gene>
    <name evidence="7" type="ORF">H1W37_11325</name>
</gene>
<keyword evidence="3 6" id="KW-0812">Transmembrane</keyword>
<dbReference type="Proteomes" id="UP000559404">
    <property type="component" value="Unassembled WGS sequence"/>
</dbReference>
<feature type="transmembrane region" description="Helical" evidence="6">
    <location>
        <begin position="192"/>
        <end position="213"/>
    </location>
</feature>
<dbReference type="Pfam" id="PF01810">
    <property type="entry name" value="LysE"/>
    <property type="match status" value="1"/>
</dbReference>
<keyword evidence="5 6" id="KW-0472">Membrane</keyword>
<feature type="transmembrane region" description="Helical" evidence="6">
    <location>
        <begin position="152"/>
        <end position="172"/>
    </location>
</feature>
<evidence type="ECO:0000256" key="4">
    <source>
        <dbReference type="ARBA" id="ARBA00022989"/>
    </source>
</evidence>
<feature type="transmembrane region" description="Helical" evidence="6">
    <location>
        <begin position="47"/>
        <end position="68"/>
    </location>
</feature>
<comment type="subcellular location">
    <subcellularLocation>
        <location evidence="1">Cell membrane</location>
        <topology evidence="1">Multi-pass membrane protein</topology>
    </subcellularLocation>
</comment>
<feature type="transmembrane region" description="Helical" evidence="6">
    <location>
        <begin position="119"/>
        <end position="140"/>
    </location>
</feature>
<dbReference type="EMBL" id="JACEON010000009">
    <property type="protein sequence ID" value="MBA4612247.1"/>
    <property type="molecule type" value="Genomic_DNA"/>
</dbReference>
<evidence type="ECO:0000256" key="5">
    <source>
        <dbReference type="ARBA" id="ARBA00023136"/>
    </source>
</evidence>
<dbReference type="PANTHER" id="PTHR30086">
    <property type="entry name" value="ARGININE EXPORTER PROTEIN ARGO"/>
    <property type="match status" value="1"/>
</dbReference>
<name>A0A838XR43_9HYPH</name>
<protein>
    <submittedName>
        <fullName evidence="7">LysE family transporter</fullName>
    </submittedName>
</protein>